<accession>A0A4D4MQV1</accession>
<protein>
    <submittedName>
        <fullName evidence="3">Uncharacterized protein</fullName>
    </submittedName>
</protein>
<dbReference type="AlphaFoldDB" id="A0A4D4MQV1"/>
<feature type="region of interest" description="Disordered" evidence="1">
    <location>
        <begin position="119"/>
        <end position="261"/>
    </location>
</feature>
<keyword evidence="2" id="KW-0812">Transmembrane</keyword>
<feature type="transmembrane region" description="Helical" evidence="2">
    <location>
        <begin position="29"/>
        <end position="57"/>
    </location>
</feature>
<evidence type="ECO:0000313" key="4">
    <source>
        <dbReference type="Proteomes" id="UP000299211"/>
    </source>
</evidence>
<keyword evidence="2" id="KW-0472">Membrane</keyword>
<feature type="transmembrane region" description="Helical" evidence="2">
    <location>
        <begin position="94"/>
        <end position="114"/>
    </location>
</feature>
<feature type="transmembrane region" description="Helical" evidence="2">
    <location>
        <begin position="64"/>
        <end position="82"/>
    </location>
</feature>
<dbReference type="EMBL" id="BJHY01000001">
    <property type="protein sequence ID" value="GDY73855.1"/>
    <property type="molecule type" value="Genomic_DNA"/>
</dbReference>
<name>A0A4D4MQV1_STRAX</name>
<organism evidence="3 4">
    <name type="scientific">Streptomyces avermitilis</name>
    <dbReference type="NCBI Taxonomy" id="33903"/>
    <lineage>
        <taxon>Bacteria</taxon>
        <taxon>Bacillati</taxon>
        <taxon>Actinomycetota</taxon>
        <taxon>Actinomycetes</taxon>
        <taxon>Kitasatosporales</taxon>
        <taxon>Streptomycetaceae</taxon>
        <taxon>Streptomyces</taxon>
    </lineage>
</organism>
<proteinExistence type="predicted"/>
<evidence type="ECO:0000256" key="2">
    <source>
        <dbReference type="SAM" id="Phobius"/>
    </source>
</evidence>
<feature type="compositionally biased region" description="Pro residues" evidence="1">
    <location>
        <begin position="233"/>
        <end position="242"/>
    </location>
</feature>
<evidence type="ECO:0000256" key="1">
    <source>
        <dbReference type="SAM" id="MobiDB-lite"/>
    </source>
</evidence>
<feature type="compositionally biased region" description="Low complexity" evidence="1">
    <location>
        <begin position="183"/>
        <end position="203"/>
    </location>
</feature>
<evidence type="ECO:0000313" key="3">
    <source>
        <dbReference type="EMBL" id="GDY73855.1"/>
    </source>
</evidence>
<keyword evidence="2" id="KW-1133">Transmembrane helix</keyword>
<dbReference type="Proteomes" id="UP000299211">
    <property type="component" value="Unassembled WGS sequence"/>
</dbReference>
<sequence length="261" mass="25579">MAALVGLALWRRRAPNADEPQPLPPAPGLWLGTVALTLVGVVIAGFFALLVPVLALLAWKRHALLVPIAFLALAGAGIAAATGAGSPVSASEGAFGPVAQLLALIGLFAGLVSIPEPVASGGDGTTHRGAASGGDGTTHRGGVPPGAQAPAEPLRTEPLPRRPRGGSLLGKKPGAKPSEEKPGATGAPGAEAASAPGAGPARTPHAEPAGSPQGEPAAGHTVSARGPGRQEPDPPTARPPLRGPGFRDAAPDDDTGKGDTP</sequence>
<gene>
    <name evidence="3" type="ORF">SAV31267_033400</name>
</gene>
<comment type="caution">
    <text evidence="3">The sequence shown here is derived from an EMBL/GenBank/DDBJ whole genome shotgun (WGS) entry which is preliminary data.</text>
</comment>
<reference evidence="3 4" key="1">
    <citation type="submission" date="2019-04" db="EMBL/GenBank/DDBJ databases">
        <title>Draft genome sequences of Streptomyces avermitilis ATCC 31267.</title>
        <authorList>
            <person name="Komaki H."/>
            <person name="Tamura T."/>
            <person name="Hosoyama A."/>
        </authorList>
    </citation>
    <scope>NUCLEOTIDE SEQUENCE [LARGE SCALE GENOMIC DNA]</scope>
    <source>
        <strain evidence="3 4">ATCC 31267</strain>
    </source>
</reference>